<evidence type="ECO:0000256" key="3">
    <source>
        <dbReference type="ARBA" id="ARBA00022679"/>
    </source>
</evidence>
<keyword evidence="2" id="KW-0328">Glycosyltransferase</keyword>
<sequence length="1209" mass="140304">MSTNHTPATTWQNHLARLPYARDLMPTWQYTFVDPDYEQALNLYLSSRDETLPLDQRYEMLLQSKDLLYSLQQDKKYDISDSMLLVRVLTDLGERSQAALSAKKILERLRQEASIQLQEPFLPPLDSLEQLSMHQAPGTWLQSAVAEALARLEHPTGYHQDIHSDSLQDQVNNLQSYTLEMQRRIALSAQRAGHDMSIAPDSPLVSEGHLNHSIWKKLSGNQSLVSSPTNFISLLDYQGKTGQSLAYDTRMLARSREFKEKGRLKEASKQCFKVIKNDPTNKEAHNEFAVISSKMGDHENAYKFAGFAAADSSNPKYFRTLAAAARKLGQKDEEKMNFMKAETLEQFKAAAQEEVNKAKQIKNPDHGMDLTQIISQCERGMQKPGWDVLAFYTLSHALMASGQTKKDDRLQPLDTALKNKEWLHKRPLYHYWFDRVEFVNNQDKPEISIVMISYRPHEHTPVCLQKLREQTGDRAEIIFVNNGCPDKDFQNVHPYINTYVRLKGNAGASLPRNMGAVFADAPILLFIEDDGIAHEDLVKSHLEIYNNYKAVTVRGTYQTIQGPTPGYYYLGDKVMPSMSNLEGNSSLLTDPFFKIDGWSDYMFYGSEGRELGLRLLKAGYSYDLHLYTPKAILYHDWQRENEHMSTRKMKFFASWSLLHAMHPDEFSNFQDNWTRIMLGMIKVKPVSVCKTSAFDNKPDIEKVLEQTVKSMQKKNWAEAAQHLLSLDNNENSNVNPEENYSAKNPEYLQQGQKAWKQTQNKNQEKIISSQENGQFDHIEVKQTDFNNPLITKKTYNNIIYNNGEIDFNALNINHNIALKQLQKKSSIKVAFLLQMESMWKCDGIYKLMEKDSYFESFIFVCPYFNSSKRTQKERFYDIINNMNKTYEALKKKNFAVINSFNTKENKWIDLKKDIDPDIIFFNRPWESTNKEYTIHNFTDKLTCYVPYNFVSIDNEEQYDQATHNLTWRFFLETQAHQEIIKNNSKANGANTIVSGYPPLDVFFDKSYSPSNPWKMRKDNVKKIIFALHLTTDPEYFFEISDYIFKLARKYNNDIQIAFKPHPILKIRLIKNAPNEENKILKYFKKFESFTNTQVLEGEYKDLFLTSDGLIHNCGSFITEYACTGKPALYLKKDSYILKHKLNEVTEKIMQTCFLANNHYEIDNFINNVIINCNDNLEQKRLEVINKYLIPPNNRTASENIYWHLKNSLS</sequence>
<dbReference type="Gene3D" id="3.90.550.10">
    <property type="entry name" value="Spore Coat Polysaccharide Biosynthesis Protein SpsA, Chain A"/>
    <property type="match status" value="1"/>
</dbReference>
<keyword evidence="6" id="KW-1185">Reference proteome</keyword>
<dbReference type="SUPFAM" id="SSF48452">
    <property type="entry name" value="TPR-like"/>
    <property type="match status" value="1"/>
</dbReference>
<dbReference type="Proteomes" id="UP000005496">
    <property type="component" value="Unassembled WGS sequence"/>
</dbReference>
<gene>
    <name evidence="5" type="ORF">Dthio_PD0139</name>
</gene>
<evidence type="ECO:0000256" key="1">
    <source>
        <dbReference type="ARBA" id="ARBA00006739"/>
    </source>
</evidence>
<comment type="similarity">
    <text evidence="1">Belongs to the glycosyltransferase 2 family.</text>
</comment>
<dbReference type="eggNOG" id="COG1887">
    <property type="taxonomic scope" value="Bacteria"/>
</dbReference>
<dbReference type="EMBL" id="ACJN02000004">
    <property type="protein sequence ID" value="EFI32832.1"/>
    <property type="molecule type" value="Genomic_DNA"/>
</dbReference>
<dbReference type="AlphaFoldDB" id="D6SU52"/>
<proteinExistence type="inferred from homology"/>
<dbReference type="PANTHER" id="PTHR43179:SF12">
    <property type="entry name" value="GALACTOFURANOSYLTRANSFERASE GLFT2"/>
    <property type="match status" value="1"/>
</dbReference>
<dbReference type="InterPro" id="IPR043148">
    <property type="entry name" value="TagF_C"/>
</dbReference>
<evidence type="ECO:0000259" key="4">
    <source>
        <dbReference type="Pfam" id="PF00535"/>
    </source>
</evidence>
<dbReference type="InterPro" id="IPR001173">
    <property type="entry name" value="Glyco_trans_2-like"/>
</dbReference>
<keyword evidence="3 5" id="KW-0808">Transferase</keyword>
<dbReference type="Pfam" id="PF00535">
    <property type="entry name" value="Glycos_transf_2"/>
    <property type="match status" value="1"/>
</dbReference>
<name>D6SU52_9BACT</name>
<evidence type="ECO:0000256" key="2">
    <source>
        <dbReference type="ARBA" id="ARBA00022676"/>
    </source>
</evidence>
<dbReference type="Gene3D" id="3.40.50.12580">
    <property type="match status" value="1"/>
</dbReference>
<dbReference type="GO" id="GO:0016757">
    <property type="term" value="F:glycosyltransferase activity"/>
    <property type="evidence" value="ECO:0007669"/>
    <property type="project" value="UniProtKB-KW"/>
</dbReference>
<dbReference type="InterPro" id="IPR011990">
    <property type="entry name" value="TPR-like_helical_dom_sf"/>
</dbReference>
<dbReference type="InterPro" id="IPR029044">
    <property type="entry name" value="Nucleotide-diphossugar_trans"/>
</dbReference>
<dbReference type="Gene3D" id="1.25.40.10">
    <property type="entry name" value="Tetratricopeptide repeat domain"/>
    <property type="match status" value="1"/>
</dbReference>
<evidence type="ECO:0000313" key="5">
    <source>
        <dbReference type="EMBL" id="EFI32832.1"/>
    </source>
</evidence>
<feature type="domain" description="Glycosyltransferase 2-like" evidence="4">
    <location>
        <begin position="448"/>
        <end position="569"/>
    </location>
</feature>
<dbReference type="OrthoDB" id="5444068at2"/>
<protein>
    <submittedName>
        <fullName evidence="5">Glycosyl transferase family 2</fullName>
    </submittedName>
</protein>
<comment type="caution">
    <text evidence="5">The sequence shown here is derived from an EMBL/GenBank/DDBJ whole genome shotgun (WGS) entry which is preliminary data.</text>
</comment>
<reference evidence="5" key="1">
    <citation type="submission" date="2010-05" db="EMBL/GenBank/DDBJ databases">
        <title>The draft genome of Desulfonatronospira thiodismutans ASO3-1.</title>
        <authorList>
            <consortium name="US DOE Joint Genome Institute (JGI-PGF)"/>
            <person name="Lucas S."/>
            <person name="Copeland A."/>
            <person name="Lapidus A."/>
            <person name="Cheng J.-F."/>
            <person name="Bruce D."/>
            <person name="Goodwin L."/>
            <person name="Pitluck S."/>
            <person name="Chertkov O."/>
            <person name="Brettin T."/>
            <person name="Detter J.C."/>
            <person name="Han C."/>
            <person name="Land M.L."/>
            <person name="Hauser L."/>
            <person name="Kyrpides N."/>
            <person name="Mikhailova N."/>
            <person name="Muyzer G."/>
            <person name="Woyke T."/>
        </authorList>
    </citation>
    <scope>NUCLEOTIDE SEQUENCE [LARGE SCALE GENOMIC DNA]</scope>
    <source>
        <strain evidence="5">ASO3-1</strain>
    </source>
</reference>
<dbReference type="eggNOG" id="COG1216">
    <property type="taxonomic scope" value="Bacteria"/>
</dbReference>
<dbReference type="SUPFAM" id="SSF53448">
    <property type="entry name" value="Nucleotide-diphospho-sugar transferases"/>
    <property type="match status" value="1"/>
</dbReference>
<accession>D6SU52</accession>
<evidence type="ECO:0000313" key="6">
    <source>
        <dbReference type="Proteomes" id="UP000005496"/>
    </source>
</evidence>
<organism evidence="5 6">
    <name type="scientific">Desulfonatronospira thiodismutans ASO3-1</name>
    <dbReference type="NCBI Taxonomy" id="555779"/>
    <lineage>
        <taxon>Bacteria</taxon>
        <taxon>Pseudomonadati</taxon>
        <taxon>Thermodesulfobacteriota</taxon>
        <taxon>Desulfovibrionia</taxon>
        <taxon>Desulfovibrionales</taxon>
        <taxon>Desulfonatronovibrionaceae</taxon>
        <taxon>Desulfonatronospira</taxon>
    </lineage>
</organism>
<dbReference type="PANTHER" id="PTHR43179">
    <property type="entry name" value="RHAMNOSYLTRANSFERASE WBBL"/>
    <property type="match status" value="1"/>
</dbReference>
<dbReference type="RefSeq" id="WP_008871528.1">
    <property type="nucleotide sequence ID" value="NZ_ACJN02000004.1"/>
</dbReference>
<dbReference type="SUPFAM" id="SSF53756">
    <property type="entry name" value="UDP-Glycosyltransferase/glycogen phosphorylase"/>
    <property type="match status" value="1"/>
</dbReference>